<dbReference type="EMBL" id="SNYC01000003">
    <property type="protein sequence ID" value="TDQ12064.1"/>
    <property type="molecule type" value="Genomic_DNA"/>
</dbReference>
<evidence type="ECO:0008006" key="3">
    <source>
        <dbReference type="Google" id="ProtNLM"/>
    </source>
</evidence>
<proteinExistence type="predicted"/>
<dbReference type="Gene3D" id="2.130.10.10">
    <property type="entry name" value="YVTN repeat-like/Quinoprotein amine dehydrogenase"/>
    <property type="match status" value="1"/>
</dbReference>
<keyword evidence="2" id="KW-1185">Reference proteome</keyword>
<dbReference type="SUPFAM" id="SSF50969">
    <property type="entry name" value="YVTN repeat-like/Quinoprotein amine dehydrogenase"/>
    <property type="match status" value="1"/>
</dbReference>
<accession>A0A4R6SZJ0</accession>
<dbReference type="InterPro" id="IPR011044">
    <property type="entry name" value="Quino_amine_DH_bsu"/>
</dbReference>
<protein>
    <recommendedName>
        <fullName evidence="3">DNA-binding beta-propeller fold protein YncE</fullName>
    </recommendedName>
</protein>
<evidence type="ECO:0000313" key="1">
    <source>
        <dbReference type="EMBL" id="TDQ12064.1"/>
    </source>
</evidence>
<reference evidence="1 2" key="1">
    <citation type="submission" date="2019-03" db="EMBL/GenBank/DDBJ databases">
        <title>Genomic Encyclopedia of Archaeal and Bacterial Type Strains, Phase II (KMG-II): from individual species to whole genera.</title>
        <authorList>
            <person name="Goeker M."/>
        </authorList>
    </citation>
    <scope>NUCLEOTIDE SEQUENCE [LARGE SCALE GENOMIC DNA]</scope>
    <source>
        <strain evidence="1 2">DSM 19035</strain>
    </source>
</reference>
<dbReference type="Proteomes" id="UP000295620">
    <property type="component" value="Unassembled WGS sequence"/>
</dbReference>
<dbReference type="PANTHER" id="PTHR47197">
    <property type="entry name" value="PROTEIN NIRF"/>
    <property type="match status" value="1"/>
</dbReference>
<dbReference type="InterPro" id="IPR051200">
    <property type="entry name" value="Host-pathogen_enzymatic-act"/>
</dbReference>
<dbReference type="RefSeq" id="WP_243732455.1">
    <property type="nucleotide sequence ID" value="NZ_SNYC01000003.1"/>
</dbReference>
<organism evidence="1 2">
    <name type="scientific">Pedobacter metabolipauper</name>
    <dbReference type="NCBI Taxonomy" id="425513"/>
    <lineage>
        <taxon>Bacteria</taxon>
        <taxon>Pseudomonadati</taxon>
        <taxon>Bacteroidota</taxon>
        <taxon>Sphingobacteriia</taxon>
        <taxon>Sphingobacteriales</taxon>
        <taxon>Sphingobacteriaceae</taxon>
        <taxon>Pedobacter</taxon>
    </lineage>
</organism>
<comment type="caution">
    <text evidence="1">The sequence shown here is derived from an EMBL/GenBank/DDBJ whole genome shotgun (WGS) entry which is preliminary data.</text>
</comment>
<dbReference type="AlphaFoldDB" id="A0A4R6SZJ0"/>
<sequence>MKISQSDILKYRRTSLLFLEAILSNGGRLSKKFLVVISIMFSVTFISCRKEAQPIPEEVVDTLFPAEPNAVVKGLYLVNEGNMDMNKASLDYVDFTKGQYRRNVYNQANPEVTKGLGDVGNDIGVYGSKLYVIVNNSNKVEVLNVNTGKRIQQIDITNCRYITFSNGKAYVSAYLGTIGDPNSPNGIVAQIDTGTLKEIKRIDVGRQPEEMAVVDNKLYVANSGGYTPSNYEHTVSVIDLATFTETKRIDVGINLHRLKADKYGDLYVTSRGDYGDIPSKLFVISTQTDRVKKTFDIAAGNLVISDDLAYIYSDEFNVITGQSTVSYAMLNVKDETLLTRKFITDGTDKLIKKPYGIAIHPITKDVFVTDATDYITPGVLYCFDTSGKKKWSVQTGDIPAQFAFIYK</sequence>
<dbReference type="PANTHER" id="PTHR47197:SF3">
    <property type="entry name" value="DIHYDRO-HEME D1 DEHYDROGENASE"/>
    <property type="match status" value="1"/>
</dbReference>
<dbReference type="InterPro" id="IPR015943">
    <property type="entry name" value="WD40/YVTN_repeat-like_dom_sf"/>
</dbReference>
<evidence type="ECO:0000313" key="2">
    <source>
        <dbReference type="Proteomes" id="UP000295620"/>
    </source>
</evidence>
<gene>
    <name evidence="1" type="ORF">ATK78_1195</name>
</gene>
<name>A0A4R6SZJ0_9SPHI</name>